<dbReference type="InterPro" id="IPR007387">
    <property type="entry name" value="TRAP_DctQ"/>
</dbReference>
<dbReference type="Pfam" id="PF04290">
    <property type="entry name" value="DctQ"/>
    <property type="match status" value="1"/>
</dbReference>
<dbReference type="GO" id="GO:0022857">
    <property type="term" value="F:transmembrane transporter activity"/>
    <property type="evidence" value="ECO:0007669"/>
    <property type="project" value="UniProtKB-UniRule"/>
</dbReference>
<keyword evidence="7 9" id="KW-0472">Membrane</keyword>
<keyword evidence="2 9" id="KW-0813">Transport</keyword>
<feature type="domain" description="Tripartite ATP-independent periplasmic transporters DctQ component" evidence="10">
    <location>
        <begin position="31"/>
        <end position="162"/>
    </location>
</feature>
<feature type="transmembrane region" description="Helical" evidence="9">
    <location>
        <begin position="137"/>
        <end position="159"/>
    </location>
</feature>
<comment type="similarity">
    <text evidence="8 9">Belongs to the TRAP transporter small permease family.</text>
</comment>
<keyword evidence="5 9" id="KW-0812">Transmembrane</keyword>
<evidence type="ECO:0000256" key="9">
    <source>
        <dbReference type="RuleBase" id="RU369079"/>
    </source>
</evidence>
<evidence type="ECO:0000313" key="11">
    <source>
        <dbReference type="EMBL" id="KZD09022.1"/>
    </source>
</evidence>
<evidence type="ECO:0000256" key="3">
    <source>
        <dbReference type="ARBA" id="ARBA00022475"/>
    </source>
</evidence>
<dbReference type="STRING" id="580166.AUP43_07950"/>
<evidence type="ECO:0000256" key="5">
    <source>
        <dbReference type="ARBA" id="ARBA00022692"/>
    </source>
</evidence>
<dbReference type="PANTHER" id="PTHR35011:SF4">
    <property type="entry name" value="SLL1102 PROTEIN"/>
    <property type="match status" value="1"/>
</dbReference>
<feature type="transmembrane region" description="Helical" evidence="9">
    <location>
        <begin position="91"/>
        <end position="117"/>
    </location>
</feature>
<keyword evidence="3" id="KW-1003">Cell membrane</keyword>
<dbReference type="RefSeq" id="WP_067555215.1">
    <property type="nucleotide sequence ID" value="NZ_LPXN01000101.1"/>
</dbReference>
<evidence type="ECO:0000256" key="4">
    <source>
        <dbReference type="ARBA" id="ARBA00022519"/>
    </source>
</evidence>
<reference evidence="11 12" key="1">
    <citation type="submission" date="2015-12" db="EMBL/GenBank/DDBJ databases">
        <title>Genome sequence of Oceanibaculum pacificum MCCC 1A02656.</title>
        <authorList>
            <person name="Lu L."/>
            <person name="Lai Q."/>
            <person name="Shao Z."/>
            <person name="Qian P."/>
        </authorList>
    </citation>
    <scope>NUCLEOTIDE SEQUENCE [LARGE SCALE GENOMIC DNA]</scope>
    <source>
        <strain evidence="11 12">MCCC 1A02656</strain>
    </source>
</reference>
<name>A0A154W663_9PROT</name>
<evidence type="ECO:0000256" key="1">
    <source>
        <dbReference type="ARBA" id="ARBA00004429"/>
    </source>
</evidence>
<dbReference type="OrthoDB" id="9794346at2"/>
<comment type="function">
    <text evidence="9">Part of the tripartite ATP-independent periplasmic (TRAP) transport system.</text>
</comment>
<protein>
    <recommendedName>
        <fullName evidence="9">TRAP transporter small permease protein</fullName>
    </recommendedName>
</protein>
<evidence type="ECO:0000259" key="10">
    <source>
        <dbReference type="Pfam" id="PF04290"/>
    </source>
</evidence>
<comment type="subcellular location">
    <subcellularLocation>
        <location evidence="1 9">Cell inner membrane</location>
        <topology evidence="1 9">Multi-pass membrane protein</topology>
    </subcellularLocation>
</comment>
<evidence type="ECO:0000256" key="8">
    <source>
        <dbReference type="ARBA" id="ARBA00038436"/>
    </source>
</evidence>
<feature type="transmembrane region" description="Helical" evidence="9">
    <location>
        <begin position="53"/>
        <end position="70"/>
    </location>
</feature>
<proteinExistence type="inferred from homology"/>
<comment type="subunit">
    <text evidence="9">The complex comprises the extracytoplasmic solute receptor protein and the two transmembrane proteins.</text>
</comment>
<evidence type="ECO:0000313" key="12">
    <source>
        <dbReference type="Proteomes" id="UP000076400"/>
    </source>
</evidence>
<keyword evidence="4 9" id="KW-0997">Cell inner membrane</keyword>
<feature type="transmembrane region" description="Helical" evidence="9">
    <location>
        <begin position="21"/>
        <end position="41"/>
    </location>
</feature>
<comment type="caution">
    <text evidence="11">The sequence shown here is derived from an EMBL/GenBank/DDBJ whole genome shotgun (WGS) entry which is preliminary data.</text>
</comment>
<keyword evidence="12" id="KW-1185">Reference proteome</keyword>
<evidence type="ECO:0000256" key="7">
    <source>
        <dbReference type="ARBA" id="ARBA00023136"/>
    </source>
</evidence>
<keyword evidence="6 9" id="KW-1133">Transmembrane helix</keyword>
<dbReference type="InterPro" id="IPR055348">
    <property type="entry name" value="DctQ"/>
</dbReference>
<evidence type="ECO:0000256" key="2">
    <source>
        <dbReference type="ARBA" id="ARBA00022448"/>
    </source>
</evidence>
<dbReference type="Proteomes" id="UP000076400">
    <property type="component" value="Unassembled WGS sequence"/>
</dbReference>
<accession>A0A154W663</accession>
<dbReference type="EMBL" id="LPXN01000101">
    <property type="protein sequence ID" value="KZD09022.1"/>
    <property type="molecule type" value="Genomic_DNA"/>
</dbReference>
<gene>
    <name evidence="11" type="ORF">AUP43_07950</name>
</gene>
<dbReference type="AlphaFoldDB" id="A0A154W663"/>
<evidence type="ECO:0000256" key="6">
    <source>
        <dbReference type="ARBA" id="ARBA00022989"/>
    </source>
</evidence>
<dbReference type="GO" id="GO:0005886">
    <property type="term" value="C:plasma membrane"/>
    <property type="evidence" value="ECO:0007669"/>
    <property type="project" value="UniProtKB-SubCell"/>
</dbReference>
<dbReference type="PANTHER" id="PTHR35011">
    <property type="entry name" value="2,3-DIKETO-L-GULONATE TRAP TRANSPORTER SMALL PERMEASE PROTEIN YIAM"/>
    <property type="match status" value="1"/>
</dbReference>
<organism evidence="11 12">
    <name type="scientific">Oceanibaculum pacificum</name>
    <dbReference type="NCBI Taxonomy" id="580166"/>
    <lineage>
        <taxon>Bacteria</taxon>
        <taxon>Pseudomonadati</taxon>
        <taxon>Pseudomonadota</taxon>
        <taxon>Alphaproteobacteria</taxon>
        <taxon>Rhodospirillales</taxon>
        <taxon>Oceanibaculaceae</taxon>
        <taxon>Oceanibaculum</taxon>
    </lineage>
</organism>
<sequence length="183" mass="20248">MQALRRFAAGIDALSDRIGQALVYLVWSTAIVCAVVVLLRYALHVTFAWMQDLYVWIHAVVFLLGTVYAMRCNAHVRVDILYAKWPVRRRALVECIGVLVFTLPWMAALAWLTWPFVLSAWAIQEGSPQPNGMPGVYVLKSVLLLFCLLVGLQGLAVLARGILVLTGDQAAAQQPPFADSPQN</sequence>